<dbReference type="GO" id="GO:0016787">
    <property type="term" value="F:hydrolase activity"/>
    <property type="evidence" value="ECO:0007669"/>
    <property type="project" value="UniProtKB-KW"/>
</dbReference>
<evidence type="ECO:0000256" key="2">
    <source>
        <dbReference type="ARBA" id="ARBA00022705"/>
    </source>
</evidence>
<dbReference type="FunFam" id="2.20.28.10:FF:000004">
    <property type="entry name" value="DNA replication licensing factor MCM7"/>
    <property type="match status" value="1"/>
</dbReference>
<dbReference type="PANTHER" id="PTHR11630">
    <property type="entry name" value="DNA REPLICATION LICENSING FACTOR MCM FAMILY MEMBER"/>
    <property type="match status" value="1"/>
</dbReference>
<evidence type="ECO:0000256" key="8">
    <source>
        <dbReference type="ARBA" id="ARBA00023242"/>
    </source>
</evidence>
<evidence type="ECO:0000313" key="12">
    <source>
        <dbReference type="EMBL" id="CAD7285448.1"/>
    </source>
</evidence>
<dbReference type="EMBL" id="OA896925">
    <property type="protein sequence ID" value="CAD7285448.1"/>
    <property type="molecule type" value="Genomic_DNA"/>
</dbReference>
<dbReference type="Proteomes" id="UP000678499">
    <property type="component" value="Unassembled WGS sequence"/>
</dbReference>
<reference evidence="12" key="1">
    <citation type="submission" date="2020-11" db="EMBL/GenBank/DDBJ databases">
        <authorList>
            <person name="Tran Van P."/>
        </authorList>
    </citation>
    <scope>NUCLEOTIDE SEQUENCE</scope>
</reference>
<dbReference type="InterPro" id="IPR027417">
    <property type="entry name" value="P-loop_NTPase"/>
</dbReference>
<evidence type="ECO:0000256" key="5">
    <source>
        <dbReference type="ARBA" id="ARBA00022806"/>
    </source>
</evidence>
<evidence type="ECO:0000313" key="13">
    <source>
        <dbReference type="Proteomes" id="UP000678499"/>
    </source>
</evidence>
<comment type="catalytic activity">
    <reaction evidence="10">
        <text>ATP + H2O = ADP + phosphate + H(+)</text>
        <dbReference type="Rhea" id="RHEA:13065"/>
        <dbReference type="ChEBI" id="CHEBI:15377"/>
        <dbReference type="ChEBI" id="CHEBI:15378"/>
        <dbReference type="ChEBI" id="CHEBI:30616"/>
        <dbReference type="ChEBI" id="CHEBI:43474"/>
        <dbReference type="ChEBI" id="CHEBI:456216"/>
        <dbReference type="EC" id="3.6.4.12"/>
    </reaction>
</comment>
<keyword evidence="3 10" id="KW-0547">Nucleotide-binding</keyword>
<keyword evidence="6 10" id="KW-0067">ATP-binding</keyword>
<keyword evidence="2 10" id="KW-0235">DNA replication</keyword>
<evidence type="ECO:0000256" key="6">
    <source>
        <dbReference type="ARBA" id="ARBA00022840"/>
    </source>
</evidence>
<protein>
    <recommendedName>
        <fullName evidence="10">DNA replication licensing factor MCM7</fullName>
        <ecNumber evidence="10">3.6.4.12</ecNumber>
    </recommendedName>
</protein>
<dbReference type="GO" id="GO:0005634">
    <property type="term" value="C:nucleus"/>
    <property type="evidence" value="ECO:0007669"/>
    <property type="project" value="UniProtKB-SubCell"/>
</dbReference>
<dbReference type="PANTHER" id="PTHR11630:SF26">
    <property type="entry name" value="DNA REPLICATION LICENSING FACTOR MCM7"/>
    <property type="match status" value="1"/>
</dbReference>
<dbReference type="AlphaFoldDB" id="A0A7R9C3S0"/>
<keyword evidence="8 10" id="KW-0539">Nucleus</keyword>
<dbReference type="SUPFAM" id="SSF50249">
    <property type="entry name" value="Nucleic acid-binding proteins"/>
    <property type="match status" value="1"/>
</dbReference>
<keyword evidence="5 10" id="KW-0347">Helicase</keyword>
<evidence type="ECO:0000256" key="4">
    <source>
        <dbReference type="ARBA" id="ARBA00022801"/>
    </source>
</evidence>
<gene>
    <name evidence="10" type="primary">MCM7</name>
    <name evidence="12" type="ORF">NMOB1V02_LOCUS13050</name>
</gene>
<sequence>MFCSAEKIKDFLENYMSMTDDGTTIPHFVETLRKLAHREQATIEVNVEDIEKFDRELAEDVLANTRRYQALFSDTVFDLLPNYKEHDVHAKDALDVFIEHRLLVEKRARELREVDGGVDSRVRYPPELMRRYELVFRLGASSKHCSIREVKAKHIGKLVAVKGIVTRATDVRPLMQVATYSCDQCGAETYQPVNSLSFTPLALCPSEECRINKAGGKLYLQSRGSKFIKFQELKIQEHSDQVPTGDVPRTLSVMCRGELTRLAQPGDHVSITGIFLPLAQAGFRGMTQGLMTDTYLEAHRIVRLNKTEDEELDLGELSQEEINLVKDGNFYDKIASSIAPEIYGHTDVKKALLLLLVGGSDREAPGGMKIRGNVNVCLMGDPGVAKSQLLAYVNRLTPRGVYTTGRGSSGVS</sequence>
<dbReference type="Gene3D" id="2.20.28.10">
    <property type="match status" value="1"/>
</dbReference>
<dbReference type="Pfam" id="PF14551">
    <property type="entry name" value="MCM_N"/>
    <property type="match status" value="1"/>
</dbReference>
<evidence type="ECO:0000256" key="10">
    <source>
        <dbReference type="RuleBase" id="RU365012"/>
    </source>
</evidence>
<dbReference type="GO" id="GO:0000727">
    <property type="term" value="P:double-strand break repair via break-induced replication"/>
    <property type="evidence" value="ECO:0007669"/>
    <property type="project" value="TreeGrafter"/>
</dbReference>
<keyword evidence="4 10" id="KW-0378">Hydrolase</keyword>
<dbReference type="InterPro" id="IPR027925">
    <property type="entry name" value="MCM_N"/>
</dbReference>
<evidence type="ECO:0000256" key="9">
    <source>
        <dbReference type="ARBA" id="ARBA00023306"/>
    </source>
</evidence>
<comment type="function">
    <text evidence="10">Acts as component of the MCM2-7 complex (MCM complex) which is the replicative helicase essential for 'once per cell cycle' DNA replication initiation and elongation in eukaryotic cells. The active ATPase sites in the MCM2-7 ring are formed through the interaction surfaces of two neighboring subunits such that a critical structure of a conserved arginine finger motif is provided in trans relative to the ATP-binding site of the Walker A box of the adjacent subunit. The six ATPase active sites, however, are likely to contribute differentially to the complex helicase activity.</text>
</comment>
<accession>A0A7R9C3S0</accession>
<feature type="non-terminal residue" evidence="12">
    <location>
        <position position="412"/>
    </location>
</feature>
<dbReference type="SMART" id="SM00350">
    <property type="entry name" value="MCM"/>
    <property type="match status" value="1"/>
</dbReference>
<dbReference type="GO" id="GO:0006270">
    <property type="term" value="P:DNA replication initiation"/>
    <property type="evidence" value="ECO:0007669"/>
    <property type="project" value="InterPro"/>
</dbReference>
<dbReference type="GO" id="GO:0042555">
    <property type="term" value="C:MCM complex"/>
    <property type="evidence" value="ECO:0007669"/>
    <property type="project" value="InterPro"/>
</dbReference>
<evidence type="ECO:0000256" key="7">
    <source>
        <dbReference type="ARBA" id="ARBA00023125"/>
    </source>
</evidence>
<feature type="domain" description="MCM C-terminal AAA(+) ATPase" evidence="11">
    <location>
        <begin position="330"/>
        <end position="412"/>
    </location>
</feature>
<dbReference type="InterPro" id="IPR001208">
    <property type="entry name" value="MCM_dom"/>
</dbReference>
<keyword evidence="13" id="KW-1185">Reference proteome</keyword>
<evidence type="ECO:0000256" key="3">
    <source>
        <dbReference type="ARBA" id="ARBA00022741"/>
    </source>
</evidence>
<evidence type="ECO:0000259" key="11">
    <source>
        <dbReference type="PROSITE" id="PS50051"/>
    </source>
</evidence>
<keyword evidence="9 10" id="KW-0131">Cell cycle</keyword>
<dbReference type="InterPro" id="IPR008050">
    <property type="entry name" value="MCM7"/>
</dbReference>
<comment type="similarity">
    <text evidence="10">Belongs to the MCM family.</text>
</comment>
<dbReference type="InterPro" id="IPR031327">
    <property type="entry name" value="MCM"/>
</dbReference>
<dbReference type="Gene3D" id="3.40.50.300">
    <property type="entry name" value="P-loop containing nucleotide triphosphate hydrolases"/>
    <property type="match status" value="1"/>
</dbReference>
<dbReference type="PROSITE" id="PS50051">
    <property type="entry name" value="MCM_2"/>
    <property type="match status" value="1"/>
</dbReference>
<dbReference type="OrthoDB" id="3207464at2759"/>
<dbReference type="EC" id="3.6.4.12" evidence="10"/>
<dbReference type="InterPro" id="IPR033762">
    <property type="entry name" value="MCM_OB"/>
</dbReference>
<dbReference type="GO" id="GO:0006271">
    <property type="term" value="P:DNA strand elongation involved in DNA replication"/>
    <property type="evidence" value="ECO:0007669"/>
    <property type="project" value="TreeGrafter"/>
</dbReference>
<dbReference type="GO" id="GO:0003697">
    <property type="term" value="F:single-stranded DNA binding"/>
    <property type="evidence" value="ECO:0007669"/>
    <property type="project" value="TreeGrafter"/>
</dbReference>
<dbReference type="Gene3D" id="3.30.1640.10">
    <property type="entry name" value="mini-chromosome maintenance (MCM) complex, chain A, domain 1"/>
    <property type="match status" value="1"/>
</dbReference>
<name>A0A7R9C3S0_9CRUS</name>
<evidence type="ECO:0000256" key="1">
    <source>
        <dbReference type="ARBA" id="ARBA00004123"/>
    </source>
</evidence>
<organism evidence="12">
    <name type="scientific">Notodromas monacha</name>
    <dbReference type="NCBI Taxonomy" id="399045"/>
    <lineage>
        <taxon>Eukaryota</taxon>
        <taxon>Metazoa</taxon>
        <taxon>Ecdysozoa</taxon>
        <taxon>Arthropoda</taxon>
        <taxon>Crustacea</taxon>
        <taxon>Oligostraca</taxon>
        <taxon>Ostracoda</taxon>
        <taxon>Podocopa</taxon>
        <taxon>Podocopida</taxon>
        <taxon>Cypridocopina</taxon>
        <taxon>Cypridoidea</taxon>
        <taxon>Cyprididae</taxon>
        <taxon>Notodromas</taxon>
    </lineage>
</organism>
<dbReference type="PRINTS" id="PR01663">
    <property type="entry name" value="MCMPROTEIN7"/>
</dbReference>
<dbReference type="SUPFAM" id="SSF52540">
    <property type="entry name" value="P-loop containing nucleoside triphosphate hydrolases"/>
    <property type="match status" value="1"/>
</dbReference>
<dbReference type="Gene3D" id="2.40.50.140">
    <property type="entry name" value="Nucleic acid-binding proteins"/>
    <property type="match status" value="1"/>
</dbReference>
<dbReference type="GO" id="GO:0017116">
    <property type="term" value="F:single-stranded DNA helicase activity"/>
    <property type="evidence" value="ECO:0007669"/>
    <property type="project" value="TreeGrafter"/>
</dbReference>
<dbReference type="Pfam" id="PF00493">
    <property type="entry name" value="MCM"/>
    <property type="match status" value="1"/>
</dbReference>
<dbReference type="Pfam" id="PF17207">
    <property type="entry name" value="MCM_OB"/>
    <property type="match status" value="1"/>
</dbReference>
<dbReference type="GO" id="GO:0005524">
    <property type="term" value="F:ATP binding"/>
    <property type="evidence" value="ECO:0007669"/>
    <property type="project" value="UniProtKB-KW"/>
</dbReference>
<dbReference type="EMBL" id="CAJPEX010014888">
    <property type="protein sequence ID" value="CAG0925600.1"/>
    <property type="molecule type" value="Genomic_DNA"/>
</dbReference>
<comment type="subcellular location">
    <subcellularLocation>
        <location evidence="1 10">Nucleus</location>
    </subcellularLocation>
</comment>
<keyword evidence="7 10" id="KW-0238">DNA-binding</keyword>
<proteinExistence type="inferred from homology"/>
<dbReference type="InterPro" id="IPR012340">
    <property type="entry name" value="NA-bd_OB-fold"/>
</dbReference>